<name>A0A4D8Q8P8_AZOBR</name>
<feature type="compositionally biased region" description="Basic and acidic residues" evidence="1">
    <location>
        <begin position="39"/>
        <end position="59"/>
    </location>
</feature>
<reference evidence="2 3" key="1">
    <citation type="submission" date="2018-09" db="EMBL/GenBank/DDBJ databases">
        <title>Whole genome based analysis of evolution and adaptive divergence in Indian and Brazilian strains of Azospirillum brasilense.</title>
        <authorList>
            <person name="Singh C."/>
            <person name="Tripathi A.K."/>
        </authorList>
    </citation>
    <scope>NUCLEOTIDE SEQUENCE [LARGE SCALE GENOMIC DNA]</scope>
    <source>
        <strain evidence="2 3">MTCC4036</strain>
        <plasmid evidence="2 3">p4</plasmid>
    </source>
</reference>
<evidence type="ECO:0000313" key="3">
    <source>
        <dbReference type="Proteomes" id="UP000298596"/>
    </source>
</evidence>
<dbReference type="Proteomes" id="UP000298596">
    <property type="component" value="Plasmid p4"/>
</dbReference>
<keyword evidence="2" id="KW-0614">Plasmid</keyword>
<proteinExistence type="predicted"/>
<protein>
    <submittedName>
        <fullName evidence="2">Uncharacterized protein</fullName>
    </submittedName>
</protein>
<dbReference type="EMBL" id="CP032334">
    <property type="protein sequence ID" value="QCO06655.1"/>
    <property type="molecule type" value="Genomic_DNA"/>
</dbReference>
<geneLocation type="plasmid" evidence="2">
    <name>p4</name>
</geneLocation>
<gene>
    <name evidence="2" type="ORF">D3867_32545</name>
</gene>
<sequence>MPWRPGFPWWEPARSTATRPPRRWRTPSRPGWPTAPGDGRPHPPCEIREGKRGKTEGQARKALVLARLRRNDPPPPNPGRPQAARRSGAKPWIESGGPVSTRCAEQS</sequence>
<accession>A0A4D8Q8P8</accession>
<dbReference type="AlphaFoldDB" id="A0A4D8Q8P8"/>
<evidence type="ECO:0000256" key="1">
    <source>
        <dbReference type="SAM" id="MobiDB-lite"/>
    </source>
</evidence>
<organism evidence="2 3">
    <name type="scientific">Azospirillum brasilense</name>
    <dbReference type="NCBI Taxonomy" id="192"/>
    <lineage>
        <taxon>Bacteria</taxon>
        <taxon>Pseudomonadati</taxon>
        <taxon>Pseudomonadota</taxon>
        <taxon>Alphaproteobacteria</taxon>
        <taxon>Rhodospirillales</taxon>
        <taxon>Azospirillaceae</taxon>
        <taxon>Azospirillum</taxon>
    </lineage>
</organism>
<evidence type="ECO:0000313" key="2">
    <source>
        <dbReference type="EMBL" id="QCO06655.1"/>
    </source>
</evidence>
<feature type="region of interest" description="Disordered" evidence="1">
    <location>
        <begin position="1"/>
        <end position="107"/>
    </location>
</feature>